<proteinExistence type="predicted"/>
<name>A0A8J2JQU0_9HEXA</name>
<keyword evidence="1" id="KW-0472">Membrane</keyword>
<evidence type="ECO:0000313" key="3">
    <source>
        <dbReference type="Proteomes" id="UP000708208"/>
    </source>
</evidence>
<sequence length="114" mass="13263">MYDTKINFMLLLTPWLVLNVGIIYGEIYIPSRGRSGSIHQFYDQRVQALRPYMLTDMDHSMANIANSPRGGSTSKRTVTLAFSRQENLRVELVDKKVWGKLNANRRHHCLLLWK</sequence>
<evidence type="ECO:0000313" key="2">
    <source>
        <dbReference type="EMBL" id="CAG7719639.1"/>
    </source>
</evidence>
<protein>
    <submittedName>
        <fullName evidence="2">Uncharacterized protein</fullName>
    </submittedName>
</protein>
<evidence type="ECO:0000256" key="1">
    <source>
        <dbReference type="SAM" id="Phobius"/>
    </source>
</evidence>
<gene>
    <name evidence="2" type="ORF">AFUS01_LOCUS8954</name>
</gene>
<reference evidence="2" key="1">
    <citation type="submission" date="2021-06" db="EMBL/GenBank/DDBJ databases">
        <authorList>
            <person name="Hodson N. C."/>
            <person name="Mongue J. A."/>
            <person name="Jaron S. K."/>
        </authorList>
    </citation>
    <scope>NUCLEOTIDE SEQUENCE</scope>
</reference>
<dbReference type="EMBL" id="CAJVCH010063168">
    <property type="protein sequence ID" value="CAG7719639.1"/>
    <property type="molecule type" value="Genomic_DNA"/>
</dbReference>
<keyword evidence="1" id="KW-1133">Transmembrane helix</keyword>
<keyword evidence="1" id="KW-0812">Transmembrane</keyword>
<feature type="transmembrane region" description="Helical" evidence="1">
    <location>
        <begin position="6"/>
        <end position="29"/>
    </location>
</feature>
<keyword evidence="3" id="KW-1185">Reference proteome</keyword>
<accession>A0A8J2JQU0</accession>
<comment type="caution">
    <text evidence="2">The sequence shown here is derived from an EMBL/GenBank/DDBJ whole genome shotgun (WGS) entry which is preliminary data.</text>
</comment>
<organism evidence="2 3">
    <name type="scientific">Allacma fusca</name>
    <dbReference type="NCBI Taxonomy" id="39272"/>
    <lineage>
        <taxon>Eukaryota</taxon>
        <taxon>Metazoa</taxon>
        <taxon>Ecdysozoa</taxon>
        <taxon>Arthropoda</taxon>
        <taxon>Hexapoda</taxon>
        <taxon>Collembola</taxon>
        <taxon>Symphypleona</taxon>
        <taxon>Sminthuridae</taxon>
        <taxon>Allacma</taxon>
    </lineage>
</organism>
<dbReference type="AlphaFoldDB" id="A0A8J2JQU0"/>
<dbReference type="Proteomes" id="UP000708208">
    <property type="component" value="Unassembled WGS sequence"/>
</dbReference>